<accession>A0A1I0RD75</accession>
<keyword evidence="2" id="KW-1185">Reference proteome</keyword>
<dbReference type="AlphaFoldDB" id="A0A1I0RD75"/>
<sequence>MKVLDLLEEKALLGKRYNSICMNIEIIGRAPIITDEKARKNFKQMQEDVKRYTEICDKLAEVNARTFIETDGRRMSVATALDSIRLSANDGIMTYMPGIQNRDEKDLYFEVNSRISYNIDTAKWNEDDFNDGKLVDPNNLIQKEDWYKDFAKVYTTKLTYAVQRSNAITEV</sequence>
<organism evidence="1 2">
    <name type="scientific">[Clostridium] fimetarium</name>
    <dbReference type="NCBI Taxonomy" id="99656"/>
    <lineage>
        <taxon>Bacteria</taxon>
        <taxon>Bacillati</taxon>
        <taxon>Bacillota</taxon>
        <taxon>Clostridia</taxon>
        <taxon>Lachnospirales</taxon>
        <taxon>Lachnospiraceae</taxon>
    </lineage>
</organism>
<proteinExistence type="predicted"/>
<gene>
    <name evidence="1" type="ORF">SAMN05421659_11441</name>
</gene>
<reference evidence="1 2" key="1">
    <citation type="submission" date="2016-10" db="EMBL/GenBank/DDBJ databases">
        <authorList>
            <person name="de Groot N.N."/>
        </authorList>
    </citation>
    <scope>NUCLEOTIDE SEQUENCE [LARGE SCALE GENOMIC DNA]</scope>
    <source>
        <strain evidence="1 2">DSM 9179</strain>
    </source>
</reference>
<dbReference type="RefSeq" id="WP_092455883.1">
    <property type="nucleotide sequence ID" value="NZ_FOJI01000014.1"/>
</dbReference>
<dbReference type="EMBL" id="FOJI01000014">
    <property type="protein sequence ID" value="SEW38794.1"/>
    <property type="molecule type" value="Genomic_DNA"/>
</dbReference>
<evidence type="ECO:0000313" key="2">
    <source>
        <dbReference type="Proteomes" id="UP000199701"/>
    </source>
</evidence>
<evidence type="ECO:0000313" key="1">
    <source>
        <dbReference type="EMBL" id="SEW38794.1"/>
    </source>
</evidence>
<dbReference type="Proteomes" id="UP000199701">
    <property type="component" value="Unassembled WGS sequence"/>
</dbReference>
<name>A0A1I0RD75_9FIRM</name>
<protein>
    <submittedName>
        <fullName evidence="1">Uncharacterized protein</fullName>
    </submittedName>
</protein>